<keyword evidence="3" id="KW-0997">Cell inner membrane</keyword>
<keyword evidence="2" id="KW-1003">Cell membrane</keyword>
<keyword evidence="5 7" id="KW-0472">Membrane</keyword>
<dbReference type="STRING" id="595670.SAMN05421643_11091"/>
<evidence type="ECO:0000313" key="8">
    <source>
        <dbReference type="EMBL" id="SDY44034.1"/>
    </source>
</evidence>
<dbReference type="GO" id="GO:0016746">
    <property type="term" value="F:acyltransferase activity"/>
    <property type="evidence" value="ECO:0007669"/>
    <property type="project" value="UniProtKB-KW"/>
</dbReference>
<accession>A0A1H3JXN7</accession>
<dbReference type="PANTHER" id="PTHR30606:SF9">
    <property type="entry name" value="LIPID A BIOSYNTHESIS LAUROYLTRANSFERASE"/>
    <property type="match status" value="1"/>
</dbReference>
<dbReference type="Proteomes" id="UP000199035">
    <property type="component" value="Unassembled WGS sequence"/>
</dbReference>
<feature type="transmembrane region" description="Helical" evidence="7">
    <location>
        <begin position="35"/>
        <end position="51"/>
    </location>
</feature>
<reference evidence="9" key="1">
    <citation type="submission" date="2016-10" db="EMBL/GenBank/DDBJ databases">
        <authorList>
            <person name="Varghese N."/>
            <person name="Submissions S."/>
        </authorList>
    </citation>
    <scope>NUCLEOTIDE SEQUENCE [LARGE SCALE GENOMIC DNA]</scope>
    <source>
        <strain evidence="9">ANC 5109</strain>
    </source>
</reference>
<evidence type="ECO:0000256" key="5">
    <source>
        <dbReference type="ARBA" id="ARBA00023136"/>
    </source>
</evidence>
<keyword evidence="6 8" id="KW-0012">Acyltransferase</keyword>
<dbReference type="InterPro" id="IPR014548">
    <property type="entry name" value="Ac_Trasf"/>
</dbReference>
<sequence>MTEQLKHTQWNDIKERGGMWSLTLMLVFYRLGGRWLCRVVLYFIILWYWIFSVTARQASLLYLSKLHHFAKQQSPFITEPSLSHSYQHFMQFGECILDKIEGWLGKIPEQQLALHGHEHFRAHYQKGAVIVVSHFGNIELLRAIKSEHVQKINVLVYQKHATQFNQFLKKLNAHADVNLVSVDELGIETALILQEKLDQGEWVIVAADRVPVESDRVQPITFLGAEANWPQGAWILASLLKVPVLAVFCYRVGSCFEVHIHAIAEQLYFPRKIRMQALQSTMRQYVSLLEQHCIRAPYQWFNFYNFWNKK</sequence>
<organism evidence="8 9">
    <name type="scientific">Acinetobacter kyonggiensis</name>
    <dbReference type="NCBI Taxonomy" id="595670"/>
    <lineage>
        <taxon>Bacteria</taxon>
        <taxon>Pseudomonadati</taxon>
        <taxon>Pseudomonadota</taxon>
        <taxon>Gammaproteobacteria</taxon>
        <taxon>Moraxellales</taxon>
        <taxon>Moraxellaceae</taxon>
        <taxon>Acinetobacter</taxon>
    </lineage>
</organism>
<dbReference type="GO" id="GO:0005886">
    <property type="term" value="C:plasma membrane"/>
    <property type="evidence" value="ECO:0007669"/>
    <property type="project" value="UniProtKB-SubCell"/>
</dbReference>
<keyword evidence="7" id="KW-0812">Transmembrane</keyword>
<name>A0A1H3JXN7_9GAMM</name>
<comment type="subcellular location">
    <subcellularLocation>
        <location evidence="1">Cell inner membrane</location>
    </subcellularLocation>
</comment>
<dbReference type="CDD" id="cd07984">
    <property type="entry name" value="LPLAT_LABLAT-like"/>
    <property type="match status" value="1"/>
</dbReference>
<evidence type="ECO:0000256" key="6">
    <source>
        <dbReference type="ARBA" id="ARBA00023315"/>
    </source>
</evidence>
<evidence type="ECO:0000256" key="3">
    <source>
        <dbReference type="ARBA" id="ARBA00022519"/>
    </source>
</evidence>
<evidence type="ECO:0000256" key="4">
    <source>
        <dbReference type="ARBA" id="ARBA00022679"/>
    </source>
</evidence>
<evidence type="ECO:0000256" key="1">
    <source>
        <dbReference type="ARBA" id="ARBA00004533"/>
    </source>
</evidence>
<dbReference type="InterPro" id="IPR004960">
    <property type="entry name" value="LipA_acyltrans"/>
</dbReference>
<dbReference type="PANTHER" id="PTHR30606">
    <property type="entry name" value="LIPID A BIOSYNTHESIS LAUROYL ACYLTRANSFERASE"/>
    <property type="match status" value="1"/>
</dbReference>
<dbReference type="PIRSF" id="PIRSF028561">
    <property type="entry name" value="Ac_Trasf"/>
    <property type="match status" value="1"/>
</dbReference>
<proteinExistence type="predicted"/>
<evidence type="ECO:0000256" key="7">
    <source>
        <dbReference type="SAM" id="Phobius"/>
    </source>
</evidence>
<dbReference type="GO" id="GO:0009247">
    <property type="term" value="P:glycolipid biosynthetic process"/>
    <property type="evidence" value="ECO:0007669"/>
    <property type="project" value="UniProtKB-ARBA"/>
</dbReference>
<gene>
    <name evidence="8" type="ORF">SAMN05421643_11091</name>
</gene>
<dbReference type="Pfam" id="PF03279">
    <property type="entry name" value="Lip_A_acyltrans"/>
    <property type="match status" value="1"/>
</dbReference>
<keyword evidence="7" id="KW-1133">Transmembrane helix</keyword>
<evidence type="ECO:0000256" key="2">
    <source>
        <dbReference type="ARBA" id="ARBA00022475"/>
    </source>
</evidence>
<dbReference type="EMBL" id="FNPK01000010">
    <property type="protein sequence ID" value="SDY44034.1"/>
    <property type="molecule type" value="Genomic_DNA"/>
</dbReference>
<keyword evidence="9" id="KW-1185">Reference proteome</keyword>
<keyword evidence="4 8" id="KW-0808">Transferase</keyword>
<evidence type="ECO:0000313" key="9">
    <source>
        <dbReference type="Proteomes" id="UP000199035"/>
    </source>
</evidence>
<protein>
    <submittedName>
        <fullName evidence="8">Predicted acyltransferase, LPLAT superfamily</fullName>
    </submittedName>
</protein>
<dbReference type="AlphaFoldDB" id="A0A1H3JXN7"/>